<comment type="similarity">
    <text evidence="1">Belongs to the glycosyltransferase 2 family.</text>
</comment>
<evidence type="ECO:0000313" key="7">
    <source>
        <dbReference type="EMBL" id="CUH39461.1"/>
    </source>
</evidence>
<keyword evidence="2 7" id="KW-0328">Glycosyltransferase</keyword>
<dbReference type="CDD" id="cd04186">
    <property type="entry name" value="GT_2_like_c"/>
    <property type="match status" value="1"/>
</dbReference>
<dbReference type="InterPro" id="IPR029044">
    <property type="entry name" value="Nucleotide-diphossugar_trans"/>
</dbReference>
<feature type="domain" description="Glycosyltransferase 2-like" evidence="6">
    <location>
        <begin position="724"/>
        <end position="899"/>
    </location>
</feature>
<evidence type="ECO:0000259" key="6">
    <source>
        <dbReference type="Pfam" id="PF00535"/>
    </source>
</evidence>
<organism evidence="7 8">
    <name type="scientific">Jannaschia seosinensis</name>
    <dbReference type="NCBI Taxonomy" id="313367"/>
    <lineage>
        <taxon>Bacteria</taxon>
        <taxon>Pseudomonadati</taxon>
        <taxon>Pseudomonadota</taxon>
        <taxon>Alphaproteobacteria</taxon>
        <taxon>Rhodobacterales</taxon>
        <taxon>Roseobacteraceae</taxon>
        <taxon>Jannaschia</taxon>
    </lineage>
</organism>
<feature type="region of interest" description="Disordered" evidence="4">
    <location>
        <begin position="1"/>
        <end position="23"/>
    </location>
</feature>
<dbReference type="GO" id="GO:0016757">
    <property type="term" value="F:glycosyltransferase activity"/>
    <property type="evidence" value="ECO:0007669"/>
    <property type="project" value="UniProtKB-KW"/>
</dbReference>
<proteinExistence type="inferred from homology"/>
<feature type="domain" description="Glycosyltransferase 2-like" evidence="6">
    <location>
        <begin position="1292"/>
        <end position="1405"/>
    </location>
</feature>
<reference evidence="7 8" key="1">
    <citation type="submission" date="2015-09" db="EMBL/GenBank/DDBJ databases">
        <authorList>
            <person name="Jackson K.R."/>
            <person name="Lunt B.L."/>
            <person name="Fisher J.N.B."/>
            <person name="Gardner A.V."/>
            <person name="Bailey M.E."/>
            <person name="Deus L.M."/>
            <person name="Earl A.S."/>
            <person name="Gibby P.D."/>
            <person name="Hartmann K.A."/>
            <person name="Liu J.E."/>
            <person name="Manci A.M."/>
            <person name="Nielsen D.A."/>
            <person name="Solomon M.B."/>
            <person name="Breakwell D.P."/>
            <person name="Burnett S.H."/>
            <person name="Grose J.H."/>
        </authorList>
    </citation>
    <scope>NUCLEOTIDE SEQUENCE [LARGE SCALE GENOMIC DNA]</scope>
    <source>
        <strain evidence="7 8">CECT 7799</strain>
    </source>
</reference>
<name>A0A0M7BAP2_9RHOB</name>
<keyword evidence="3 7" id="KW-0808">Transferase</keyword>
<evidence type="ECO:0000256" key="3">
    <source>
        <dbReference type="ARBA" id="ARBA00022679"/>
    </source>
</evidence>
<evidence type="ECO:0000259" key="5">
    <source>
        <dbReference type="Pfam" id="PF00534"/>
    </source>
</evidence>
<dbReference type="RefSeq" id="WP_083480485.1">
    <property type="nucleotide sequence ID" value="NZ_CYPR01000147.1"/>
</dbReference>
<dbReference type="OrthoDB" id="6653642at2"/>
<evidence type="ECO:0000313" key="8">
    <source>
        <dbReference type="Proteomes" id="UP000049455"/>
    </source>
</evidence>
<dbReference type="CDD" id="cd03801">
    <property type="entry name" value="GT4_PimA-like"/>
    <property type="match status" value="1"/>
</dbReference>
<dbReference type="Gene3D" id="3.90.550.10">
    <property type="entry name" value="Spore Coat Polysaccharide Biosynthesis Protein SpsA, Chain A"/>
    <property type="match status" value="2"/>
</dbReference>
<dbReference type="EMBL" id="CYPR01000147">
    <property type="protein sequence ID" value="CUH39461.1"/>
    <property type="molecule type" value="Genomic_DNA"/>
</dbReference>
<feature type="compositionally biased region" description="Polar residues" evidence="4">
    <location>
        <begin position="1"/>
        <end position="22"/>
    </location>
</feature>
<feature type="domain" description="Glycosyl transferase family 1" evidence="5">
    <location>
        <begin position="499"/>
        <end position="666"/>
    </location>
</feature>
<dbReference type="InterPro" id="IPR001296">
    <property type="entry name" value="Glyco_trans_1"/>
</dbReference>
<dbReference type="Pfam" id="PF00535">
    <property type="entry name" value="Glycos_transf_2"/>
    <property type="match status" value="2"/>
</dbReference>
<dbReference type="Pfam" id="PF00534">
    <property type="entry name" value="Glycos_transf_1"/>
    <property type="match status" value="1"/>
</dbReference>
<dbReference type="Proteomes" id="UP000049455">
    <property type="component" value="Unassembled WGS sequence"/>
</dbReference>
<dbReference type="PANTHER" id="PTHR43179:SF12">
    <property type="entry name" value="GALACTOFURANOSYLTRANSFERASE GLFT2"/>
    <property type="match status" value="1"/>
</dbReference>
<dbReference type="Gene3D" id="3.40.50.2000">
    <property type="entry name" value="Glycogen Phosphorylase B"/>
    <property type="match status" value="1"/>
</dbReference>
<evidence type="ECO:0000256" key="2">
    <source>
        <dbReference type="ARBA" id="ARBA00022676"/>
    </source>
</evidence>
<dbReference type="PANTHER" id="PTHR43179">
    <property type="entry name" value="RHAMNOSYLTRANSFERASE WBBL"/>
    <property type="match status" value="1"/>
</dbReference>
<protein>
    <submittedName>
        <fullName evidence="7">GDP-mannose:glycolipid 4-beta-D-mannosyltransferase</fullName>
        <ecNumber evidence="7">2.4.1.251</ecNumber>
    </submittedName>
</protein>
<dbReference type="SUPFAM" id="SSF53448">
    <property type="entry name" value="Nucleotide-diphospho-sugar transferases"/>
    <property type="match status" value="2"/>
</dbReference>
<dbReference type="EC" id="2.4.1.251" evidence="7"/>
<gene>
    <name evidence="7" type="primary">gumI</name>
    <name evidence="7" type="ORF">JSE7799_02188</name>
</gene>
<evidence type="ECO:0000256" key="4">
    <source>
        <dbReference type="SAM" id="MobiDB-lite"/>
    </source>
</evidence>
<evidence type="ECO:0000256" key="1">
    <source>
        <dbReference type="ARBA" id="ARBA00006739"/>
    </source>
</evidence>
<dbReference type="STRING" id="313367.JSE7799_02188"/>
<sequence length="1765" mass="196318">MPMPQTDLTTPLETGNPTTDSRPATLYARRHLTLNSSPKSLEIAPDLKLEWKSAEDILETPTAKGIDQDGGINCIKVDTGQPLGWVRLCCELEQPVRESLLGVRMLMRLSSKTTQNTAIRMMLCETDEKTGRRQGISDTFSNLDCGLDTWQELKCVFACARPKDGKRIDVMFNLPKECEITLARLDCRWIDATLSGARRDALKQHGFEKIFEVTGEELDESDFEMAAKSGHFVAAADKSGFTARGWVLPVAQQSSAVALVDGEPVDLQLDRGAEIAEGVTVESGFSYSLTSAGQQGAADVEFALKDAVDCPFASVSVPRLLSQLTNRDDETGFDSKSIELFFYPDYTATNPYQTLMYSHFEGAKWMPGDIDAALERMRNVSGPGKVVLHLHWLNPLLAGAKTVAQAEAKRIAFRDKLSYFVSLGGVVLWTVHNVVSHDAKFRGVERALGQDVADLAASIHVHSERLLPILAEDYDLAREKILIEPHPNYIGHYPSYVGREDARARLSLDSDAKVFLFFGQLRPYKGIEKLVKCFLELQKSEPNIHLLIVGNPVFPYSKGLLTQKHQGHRNVRVIEGQIADASLQWYYSACDWVVLPYKNILTSGSLLLAMSFARPCIAPRMGMIPDVLEDGTNGFSYDPEDEAGLLTAMRQALSVEPKRLKALGQAALDTVAPLTWKRMPDSLLRAIRQSYEFRDISLPFEDGSHDCLLMGQEFPPKKIARTAVVILNFEHIDDVLRLVGTFKDSTNQDFDIYVVDNCSPSLSEFDLYTQLRNVHVLRLTENLGYAAGNNAAMRLIKDLDYEFIWILNPDMVVSPVALEQHLEAAKANPDTSIFGPVILPGGNKTRVASGGCMISFENGVSTQHMYAGEPLTVLPNEPYQVDFVTGASVFLRKSVLDEIGYIPEDYFLYFEETNWLLNAGRKGFKCLVLPNVRLSHHKRSEEGGLPAKYYFYYFLRNSIIFAQRISKQSPNATINRLRAGFINAWLKKIGNRAPNKLDFYKAFVERALADGIAGVTGRIDLIELELELSRTQPGMRRPARVKHFEAEIDEDRTLFGRIEYLGAGPKKSTVSIIDGDEVVANVTTEPLAEGVHVFSATLPAEHKDGRKRTYHFYVNGRQLPQAYTRVLLPVPEPEFAGRIDGVNQFCCLGWACNKSDPRHPVKVEILHKDEVIAQGLVNDFRPDLARHNLRGGYAAFSLRIPRYFSNGQKHELSLRIEGEDKILFSGSFEDSKINGGVGPEAPETALENLFYERHYWLARHDLDSLPIGRHIHLAEQALIRKHETAEQAVKVSVVMPVFNRADSVREAIDSVRAQTYANWELLVVDDGSSDDSVDVVSQLIEETGDDRIRLIRLPENSGVSAARNAGLREAGGEIIAYLDSDNVWTPNFLMVMAGELLGQPAEVAAAYCGQRIMHCCGTDDHPINELIAIRIGPFHMALMENRNFIDLNCYVHRREMFEKFGGFNEAMRRLVDWELILRYSMRSVPHFVPALLSNYFFDKADNQITKLENFPQSLEQLKQSAARAKAETAYRLDTPLRPVDVVLLATEMNDEDEIVTRISDVEASLPDGVDRSFIVYVNPDLSAGVASKASPSVGLREAENETDALADALEARRDEADLAVLCNNALPAQGWLHGFNRAVATAGKAGMLISRHTVTGHAADAVVHAPFASRDLDVCIALSAKSKNVLDPSYDTRANLVSLTGFEPFCTYIVGDCAGEMALPEDAGLSLQDAFNELADFTRAYLRRDVVYAGSVQAFDIEPASRKGR</sequence>
<keyword evidence="8" id="KW-1185">Reference proteome</keyword>
<accession>A0A0M7BAP2</accession>
<dbReference type="SUPFAM" id="SSF53756">
    <property type="entry name" value="UDP-Glycosyltransferase/glycogen phosphorylase"/>
    <property type="match status" value="1"/>
</dbReference>
<dbReference type="InterPro" id="IPR001173">
    <property type="entry name" value="Glyco_trans_2-like"/>
</dbReference>